<keyword evidence="7 11" id="KW-1133">Transmembrane helix</keyword>
<dbReference type="Pfam" id="PF12352">
    <property type="entry name" value="V-SNARE_C"/>
    <property type="match status" value="1"/>
</dbReference>
<accession>A0A8S1ELS6</accession>
<evidence type="ECO:0000256" key="4">
    <source>
        <dbReference type="ARBA" id="ARBA00022448"/>
    </source>
</evidence>
<dbReference type="GO" id="GO:0006888">
    <property type="term" value="P:endoplasmic reticulum to Golgi vesicle-mediated transport"/>
    <property type="evidence" value="ECO:0007669"/>
    <property type="project" value="InterPro"/>
</dbReference>
<evidence type="ECO:0000313" key="13">
    <source>
        <dbReference type="Proteomes" id="UP000494206"/>
    </source>
</evidence>
<evidence type="ECO:0000256" key="8">
    <source>
        <dbReference type="ARBA" id="ARBA00023034"/>
    </source>
</evidence>
<protein>
    <recommendedName>
        <fullName evidence="3">Golgi SNAP receptor complex member 1</fullName>
    </recommendedName>
</protein>
<dbReference type="GO" id="GO:0005797">
    <property type="term" value="C:Golgi medial cisterna"/>
    <property type="evidence" value="ECO:0007669"/>
    <property type="project" value="TreeGrafter"/>
</dbReference>
<organism evidence="12 13">
    <name type="scientific">Caenorhabditis bovis</name>
    <dbReference type="NCBI Taxonomy" id="2654633"/>
    <lineage>
        <taxon>Eukaryota</taxon>
        <taxon>Metazoa</taxon>
        <taxon>Ecdysozoa</taxon>
        <taxon>Nematoda</taxon>
        <taxon>Chromadorea</taxon>
        <taxon>Rhabditida</taxon>
        <taxon>Rhabditina</taxon>
        <taxon>Rhabditomorpha</taxon>
        <taxon>Rhabditoidea</taxon>
        <taxon>Rhabditidae</taxon>
        <taxon>Peloderinae</taxon>
        <taxon>Caenorhabditis</taxon>
    </lineage>
</organism>
<evidence type="ECO:0000256" key="11">
    <source>
        <dbReference type="SAM" id="Phobius"/>
    </source>
</evidence>
<dbReference type="InterPro" id="IPR023601">
    <property type="entry name" value="Golgi_SNAP_su1"/>
</dbReference>
<name>A0A8S1ELS6_9PELO</name>
<evidence type="ECO:0000256" key="10">
    <source>
        <dbReference type="SAM" id="MobiDB-lite"/>
    </source>
</evidence>
<comment type="caution">
    <text evidence="12">The sequence shown here is derived from an EMBL/GenBank/DDBJ whole genome shotgun (WGS) entry which is preliminary data.</text>
</comment>
<evidence type="ECO:0000313" key="12">
    <source>
        <dbReference type="EMBL" id="CAB3401757.1"/>
    </source>
</evidence>
<dbReference type="AlphaFoldDB" id="A0A8S1ELS6"/>
<evidence type="ECO:0000256" key="9">
    <source>
        <dbReference type="ARBA" id="ARBA00023136"/>
    </source>
</evidence>
<evidence type="ECO:0000256" key="2">
    <source>
        <dbReference type="ARBA" id="ARBA00008473"/>
    </source>
</evidence>
<keyword evidence="8" id="KW-0333">Golgi apparatus</keyword>
<dbReference type="GO" id="GO:0005484">
    <property type="term" value="F:SNAP receptor activity"/>
    <property type="evidence" value="ECO:0007669"/>
    <property type="project" value="TreeGrafter"/>
</dbReference>
<proteinExistence type="inferred from homology"/>
<comment type="subcellular location">
    <subcellularLocation>
        <location evidence="1">Golgi apparatus membrane</location>
        <topology evidence="1">Single-pass type IV membrane protein</topology>
    </subcellularLocation>
</comment>
<dbReference type="GO" id="GO:0048219">
    <property type="term" value="P:inter-Golgi cisterna vesicle-mediated transport"/>
    <property type="evidence" value="ECO:0007669"/>
    <property type="project" value="TreeGrafter"/>
</dbReference>
<keyword evidence="13" id="KW-1185">Reference proteome</keyword>
<dbReference type="Proteomes" id="UP000494206">
    <property type="component" value="Unassembled WGS sequence"/>
</dbReference>
<feature type="region of interest" description="Disordered" evidence="10">
    <location>
        <begin position="138"/>
        <end position="174"/>
    </location>
</feature>
<feature type="transmembrane region" description="Helical" evidence="11">
    <location>
        <begin position="457"/>
        <end position="476"/>
    </location>
</feature>
<dbReference type="GO" id="GO:0006906">
    <property type="term" value="P:vesicle fusion"/>
    <property type="evidence" value="ECO:0007669"/>
    <property type="project" value="TreeGrafter"/>
</dbReference>
<dbReference type="GO" id="GO:0015031">
    <property type="term" value="P:protein transport"/>
    <property type="evidence" value="ECO:0007669"/>
    <property type="project" value="UniProtKB-KW"/>
</dbReference>
<dbReference type="GO" id="GO:0005801">
    <property type="term" value="C:cis-Golgi network"/>
    <property type="evidence" value="ECO:0007669"/>
    <property type="project" value="InterPro"/>
</dbReference>
<evidence type="ECO:0000256" key="7">
    <source>
        <dbReference type="ARBA" id="ARBA00022989"/>
    </source>
</evidence>
<dbReference type="OrthoDB" id="1927044at2759"/>
<evidence type="ECO:0000256" key="6">
    <source>
        <dbReference type="ARBA" id="ARBA00022927"/>
    </source>
</evidence>
<evidence type="ECO:0000256" key="5">
    <source>
        <dbReference type="ARBA" id="ARBA00022692"/>
    </source>
</evidence>
<comment type="similarity">
    <text evidence="2">Belongs to the GOSR1 family.</text>
</comment>
<dbReference type="GO" id="GO:0000139">
    <property type="term" value="C:Golgi membrane"/>
    <property type="evidence" value="ECO:0007669"/>
    <property type="project" value="UniProtKB-SubCell"/>
</dbReference>
<keyword evidence="4" id="KW-0813">Transport</keyword>
<dbReference type="EMBL" id="CADEPM010000003">
    <property type="protein sequence ID" value="CAB3401757.1"/>
    <property type="molecule type" value="Genomic_DNA"/>
</dbReference>
<reference evidence="12 13" key="1">
    <citation type="submission" date="2020-04" db="EMBL/GenBank/DDBJ databases">
        <authorList>
            <person name="Laetsch R D."/>
            <person name="Stevens L."/>
            <person name="Kumar S."/>
            <person name="Blaxter L. M."/>
        </authorList>
    </citation>
    <scope>NUCLEOTIDE SEQUENCE [LARGE SCALE GENOMIC DNA]</scope>
</reference>
<dbReference type="PANTHER" id="PTHR21094">
    <property type="entry name" value="GOS-28 SNARE- RELATED"/>
    <property type="match status" value="1"/>
</dbReference>
<gene>
    <name evidence="12" type="ORF">CBOVIS_LOCUS4459</name>
</gene>
<dbReference type="PANTHER" id="PTHR21094:SF2">
    <property type="entry name" value="GOLGI SNAP RECEPTOR COMPLEX MEMBER 1"/>
    <property type="match status" value="1"/>
</dbReference>
<keyword evidence="6" id="KW-0653">Protein transport</keyword>
<keyword evidence="5 11" id="KW-0812">Transmembrane</keyword>
<evidence type="ECO:0000256" key="3">
    <source>
        <dbReference type="ARBA" id="ARBA00015612"/>
    </source>
</evidence>
<sequence length="477" mass="54178">MLQKCRQQLKNTIETPPTIATNYYGAYWLAEQNAKNIAQSIVQGISELGSTQDIALCTPSTSAMPIARPASSLEAAPPHGVLEPEIEAQLLQQRLNIIEKQLELIDRADAEIMRVAKIQQQKKIEALEESLKRKEKEYRELQKRGCSPLPPQVPPRNALQRKSETPPPTTTTISIRSRRCNSSYRRRQSAVATACDVYPIELIEPISDDDEPESSKTANRAKKKRALSFNDIPVEEISDSEVDGMETWENLRKKARSFENSIDVKLVSLNKLTANSHGGFDIDEKTVSSRQALFRTLTAEIEGLIEQLSATNDEMNKVVNAESSASWSNNPAIQHTLRRHYEILRDYGSEFRRARDNVEQVLQREMLLSSTNDTKNEGRLNNRARGYDMYLKENDHISSCERLLDEQLDMAMSTKENVARQGINLRGISSRLQQVTKKYPAINNLMQRIKTKKQKNTIILSAVISFCLIFTIYWIIS</sequence>
<dbReference type="GO" id="GO:0031201">
    <property type="term" value="C:SNARE complex"/>
    <property type="evidence" value="ECO:0007669"/>
    <property type="project" value="TreeGrafter"/>
</dbReference>
<keyword evidence="9 11" id="KW-0472">Membrane</keyword>
<evidence type="ECO:0000256" key="1">
    <source>
        <dbReference type="ARBA" id="ARBA00004409"/>
    </source>
</evidence>